<feature type="domain" description="Na+/H+ antiporter NhaC-like C-terminal" evidence="10">
    <location>
        <begin position="164"/>
        <end position="472"/>
    </location>
</feature>
<keyword evidence="4" id="KW-1003">Cell membrane</keyword>
<feature type="transmembrane region" description="Helical" evidence="9">
    <location>
        <begin position="337"/>
        <end position="359"/>
    </location>
</feature>
<evidence type="ECO:0000256" key="5">
    <source>
        <dbReference type="ARBA" id="ARBA00022692"/>
    </source>
</evidence>
<dbReference type="KEGG" id="hja:BST95_00205"/>
<feature type="transmembrane region" description="Helical" evidence="9">
    <location>
        <begin position="371"/>
        <end position="388"/>
    </location>
</feature>
<proteinExistence type="inferred from homology"/>
<keyword evidence="5 9" id="KW-0812">Transmembrane</keyword>
<feature type="transmembrane region" description="Helical" evidence="9">
    <location>
        <begin position="451"/>
        <end position="471"/>
    </location>
</feature>
<evidence type="ECO:0000256" key="6">
    <source>
        <dbReference type="ARBA" id="ARBA00022989"/>
    </source>
</evidence>
<evidence type="ECO:0000313" key="11">
    <source>
        <dbReference type="EMBL" id="PLW84757.1"/>
    </source>
</evidence>
<dbReference type="RefSeq" id="WP_084197668.1">
    <property type="nucleotide sequence ID" value="NZ_BMYL01000006.1"/>
</dbReference>
<evidence type="ECO:0000256" key="7">
    <source>
        <dbReference type="ARBA" id="ARBA00023136"/>
    </source>
</evidence>
<keyword evidence="2" id="KW-0813">Transport</keyword>
<gene>
    <name evidence="11" type="primary">nhaC</name>
    <name evidence="11" type="ORF">C0029_17300</name>
</gene>
<comment type="subcellular location">
    <subcellularLocation>
        <location evidence="1">Cell membrane</location>
        <topology evidence="1">Multi-pass membrane protein</topology>
    </subcellularLocation>
</comment>
<organism evidence="11 12">
    <name type="scientific">Halioglobus japonicus</name>
    <dbReference type="NCBI Taxonomy" id="930805"/>
    <lineage>
        <taxon>Bacteria</taxon>
        <taxon>Pseudomonadati</taxon>
        <taxon>Pseudomonadota</taxon>
        <taxon>Gammaproteobacteria</taxon>
        <taxon>Cellvibrionales</taxon>
        <taxon>Halieaceae</taxon>
        <taxon>Halioglobus</taxon>
    </lineage>
</organism>
<feature type="transmembrane region" description="Helical" evidence="9">
    <location>
        <begin position="300"/>
        <end position="317"/>
    </location>
</feature>
<evidence type="ECO:0000256" key="8">
    <source>
        <dbReference type="ARBA" id="ARBA00038435"/>
    </source>
</evidence>
<evidence type="ECO:0000256" key="4">
    <source>
        <dbReference type="ARBA" id="ARBA00022475"/>
    </source>
</evidence>
<feature type="transmembrane region" description="Helical" evidence="9">
    <location>
        <begin position="37"/>
        <end position="55"/>
    </location>
</feature>
<dbReference type="PANTHER" id="PTHR33451">
    <property type="entry name" value="MALATE-2H(+)/NA(+)-LACTATE ANTIPORTER"/>
    <property type="match status" value="1"/>
</dbReference>
<evidence type="ECO:0000256" key="3">
    <source>
        <dbReference type="ARBA" id="ARBA00022449"/>
    </source>
</evidence>
<evidence type="ECO:0000256" key="2">
    <source>
        <dbReference type="ARBA" id="ARBA00022448"/>
    </source>
</evidence>
<evidence type="ECO:0000256" key="1">
    <source>
        <dbReference type="ARBA" id="ARBA00004651"/>
    </source>
</evidence>
<feature type="transmembrane region" description="Helical" evidence="9">
    <location>
        <begin position="12"/>
        <end position="31"/>
    </location>
</feature>
<protein>
    <submittedName>
        <fullName evidence="11">Na+/H+ antiporter NhaC</fullName>
    </submittedName>
</protein>
<dbReference type="GO" id="GO:0015297">
    <property type="term" value="F:antiporter activity"/>
    <property type="evidence" value="ECO:0007669"/>
    <property type="project" value="UniProtKB-KW"/>
</dbReference>
<dbReference type="Pfam" id="PF03553">
    <property type="entry name" value="Na_H_antiporter"/>
    <property type="match status" value="1"/>
</dbReference>
<feature type="transmembrane region" description="Helical" evidence="9">
    <location>
        <begin position="76"/>
        <end position="94"/>
    </location>
</feature>
<evidence type="ECO:0000256" key="9">
    <source>
        <dbReference type="SAM" id="Phobius"/>
    </source>
</evidence>
<dbReference type="InterPro" id="IPR052180">
    <property type="entry name" value="NhaC_Na-H+_Antiporter"/>
</dbReference>
<feature type="transmembrane region" description="Helical" evidence="9">
    <location>
        <begin position="241"/>
        <end position="257"/>
    </location>
</feature>
<comment type="caution">
    <text evidence="11">The sequence shown here is derived from an EMBL/GenBank/DDBJ whole genome shotgun (WGS) entry which is preliminary data.</text>
</comment>
<name>A0AAP8MBW2_9GAMM</name>
<dbReference type="NCBIfam" id="TIGR00931">
    <property type="entry name" value="antiport_nhaC"/>
    <property type="match status" value="1"/>
</dbReference>
<feature type="transmembrane region" description="Helical" evidence="9">
    <location>
        <begin position="114"/>
        <end position="134"/>
    </location>
</feature>
<evidence type="ECO:0000313" key="12">
    <source>
        <dbReference type="Proteomes" id="UP000235162"/>
    </source>
</evidence>
<keyword evidence="7 9" id="KW-0472">Membrane</keyword>
<dbReference type="InterPro" id="IPR004770">
    <property type="entry name" value="Na/H_antiport_NhaC"/>
</dbReference>
<keyword evidence="3" id="KW-0050">Antiport</keyword>
<feature type="transmembrane region" description="Helical" evidence="9">
    <location>
        <begin position="146"/>
        <end position="167"/>
    </location>
</feature>
<keyword evidence="12" id="KW-1185">Reference proteome</keyword>
<evidence type="ECO:0000259" key="10">
    <source>
        <dbReference type="Pfam" id="PF03553"/>
    </source>
</evidence>
<dbReference type="Proteomes" id="UP000235162">
    <property type="component" value="Unassembled WGS sequence"/>
</dbReference>
<dbReference type="GO" id="GO:0005886">
    <property type="term" value="C:plasma membrane"/>
    <property type="evidence" value="ECO:0007669"/>
    <property type="project" value="UniProtKB-SubCell"/>
</dbReference>
<sequence length="494" mass="52828">MIKTKDLSLFDAMIIAATLVVLLGGAIALFGSDALQGATQIALMLTGFVGAVIGMKNGLSWNAIEANIVKATSRTIGTNLIFLSIGSLIGSLMLSGSVPTLLYVGLNILSAEYFYPLCCLICALTSLCIGSSWTTAATVGVGLIGVAYGFSLSPEITAGAVISGAYFGDKMSPLSETTNLAPAVTGSELFSHIRHMTWVSIPSFIISVVLFAIVGLTANVESESQAQVERFLVTLDSSFNIAWYNLIPIVFVLVLAIKRVPALLAITAGTLLACLFATLFQQPTLSRFVNDSELGQTMLVIKGLWLVLFDGFVLASGNEDVDSLLSRGGMSSMVNMVWLVLSSMMMAGVMEKVGFIQLIMRGMVSLVRSTGSLIATTMTTCIGVNVLTGDQYLSLVLPGQMWQEEYRKRNLDTVNLSRTLEDAGTLTSPLIPWNACGVFMAGTLAVATLSYLPYCFFNLINPVIALVYGYANIKIKQLDKLTPEPESPPRQHIT</sequence>
<reference evidence="11 12" key="1">
    <citation type="submission" date="2018-01" db="EMBL/GenBank/DDBJ databases">
        <title>The draft genome sequence of Halioglobus japonicus S1-36.</title>
        <authorList>
            <person name="Du Z.-J."/>
            <person name="Shi M.-J."/>
        </authorList>
    </citation>
    <scope>NUCLEOTIDE SEQUENCE [LARGE SCALE GENOMIC DNA]</scope>
    <source>
        <strain evidence="11 12">S1-36</strain>
    </source>
</reference>
<keyword evidence="6 9" id="KW-1133">Transmembrane helix</keyword>
<accession>A0AAP8MBW2</accession>
<dbReference type="InterPro" id="IPR018461">
    <property type="entry name" value="Na/H_Antiport_NhaC-like_C"/>
</dbReference>
<dbReference type="EMBL" id="PKUR01000005">
    <property type="protein sequence ID" value="PLW84757.1"/>
    <property type="molecule type" value="Genomic_DNA"/>
</dbReference>
<dbReference type="PANTHER" id="PTHR33451:SF3">
    <property type="entry name" value="MALATE-2H(+)_NA(+)-LACTATE ANTIPORTER"/>
    <property type="match status" value="1"/>
</dbReference>
<feature type="transmembrane region" description="Helical" evidence="9">
    <location>
        <begin position="198"/>
        <end position="220"/>
    </location>
</feature>
<dbReference type="AlphaFoldDB" id="A0AAP8MBW2"/>
<feature type="transmembrane region" description="Helical" evidence="9">
    <location>
        <begin position="263"/>
        <end position="280"/>
    </location>
</feature>
<comment type="similarity">
    <text evidence="8">Belongs to the NhaC Na(+)/H(+) (TC 2.A.35) antiporter family.</text>
</comment>